<evidence type="ECO:0000313" key="3">
    <source>
        <dbReference type="EMBL" id="QHT05633.1"/>
    </source>
</evidence>
<feature type="region of interest" description="Disordered" evidence="1">
    <location>
        <begin position="123"/>
        <end position="186"/>
    </location>
</feature>
<dbReference type="EMBL" id="MN739457">
    <property type="protein sequence ID" value="QHT05633.1"/>
    <property type="molecule type" value="Genomic_DNA"/>
</dbReference>
<dbReference type="AlphaFoldDB" id="A0A6C0CMW1"/>
<feature type="transmembrane region" description="Helical" evidence="2">
    <location>
        <begin position="60"/>
        <end position="78"/>
    </location>
</feature>
<proteinExistence type="predicted"/>
<sequence length="249" mass="26441">MGGLFKDCGCGCDGKKQEKKFLISIMAALLFFIIANPSTFRVMRSVVGKWVSSPTGCPSTGGLALHTAVYMLLTWGLMNIRVEGYEVMTGEMAPSAKPPTMPKKKLADVDFDKVPVEDIDINDFELSEGGPPPEMMGGPPPEMMGGPPRKPSTMMMGPSPRKPSTMMMGPSPRKPSMMKKAPAPRMADMPTPTPGKFDDIVGFSDSGASFSSMDINESMDLPMALKNGSSGKGAVSCDCSNGSTVIITP</sequence>
<feature type="transmembrane region" description="Helical" evidence="2">
    <location>
        <begin position="21"/>
        <end position="40"/>
    </location>
</feature>
<reference evidence="3" key="1">
    <citation type="journal article" date="2020" name="Nature">
        <title>Giant virus diversity and host interactions through global metagenomics.</title>
        <authorList>
            <person name="Schulz F."/>
            <person name="Roux S."/>
            <person name="Paez-Espino D."/>
            <person name="Jungbluth S."/>
            <person name="Walsh D.A."/>
            <person name="Denef V.J."/>
            <person name="McMahon K.D."/>
            <person name="Konstantinidis K.T."/>
            <person name="Eloe-Fadrosh E.A."/>
            <person name="Kyrpides N.C."/>
            <person name="Woyke T."/>
        </authorList>
    </citation>
    <scope>NUCLEOTIDE SEQUENCE</scope>
    <source>
        <strain evidence="3">GVMAG-M-3300021389-45</strain>
    </source>
</reference>
<organism evidence="3">
    <name type="scientific">viral metagenome</name>
    <dbReference type="NCBI Taxonomy" id="1070528"/>
    <lineage>
        <taxon>unclassified sequences</taxon>
        <taxon>metagenomes</taxon>
        <taxon>organismal metagenomes</taxon>
    </lineage>
</organism>
<protein>
    <submittedName>
        <fullName evidence="3">Uncharacterized protein</fullName>
    </submittedName>
</protein>
<evidence type="ECO:0000256" key="1">
    <source>
        <dbReference type="SAM" id="MobiDB-lite"/>
    </source>
</evidence>
<keyword evidence="2" id="KW-1133">Transmembrane helix</keyword>
<name>A0A6C0CMW1_9ZZZZ</name>
<evidence type="ECO:0000256" key="2">
    <source>
        <dbReference type="SAM" id="Phobius"/>
    </source>
</evidence>
<keyword evidence="2" id="KW-0472">Membrane</keyword>
<feature type="compositionally biased region" description="Pro residues" evidence="1">
    <location>
        <begin position="130"/>
        <end position="142"/>
    </location>
</feature>
<keyword evidence="2" id="KW-0812">Transmembrane</keyword>
<accession>A0A6C0CMW1</accession>